<protein>
    <recommendedName>
        <fullName evidence="1">F5/8 type C domain-containing protein</fullName>
    </recommendedName>
</protein>
<dbReference type="InterPro" id="IPR008979">
    <property type="entry name" value="Galactose-bd-like_sf"/>
</dbReference>
<reference evidence="3" key="1">
    <citation type="submission" date="2018-08" db="EMBL/GenBank/DDBJ databases">
        <authorList>
            <person name="Chevrot R."/>
        </authorList>
    </citation>
    <scope>NUCLEOTIDE SEQUENCE [LARGE SCALE GENOMIC DNA]</scope>
</reference>
<proteinExistence type="predicted"/>
<gene>
    <name evidence="2" type="ORF">PBLR_12877</name>
</gene>
<dbReference type="RefSeq" id="WP_138186376.1">
    <property type="nucleotide sequence ID" value="NZ_LS992241.1"/>
</dbReference>
<evidence type="ECO:0000313" key="2">
    <source>
        <dbReference type="EMBL" id="SYX84455.1"/>
    </source>
</evidence>
<dbReference type="EMBL" id="LS992241">
    <property type="protein sequence ID" value="SYX84455.1"/>
    <property type="molecule type" value="Genomic_DNA"/>
</dbReference>
<evidence type="ECO:0000259" key="1">
    <source>
        <dbReference type="Pfam" id="PF00754"/>
    </source>
</evidence>
<dbReference type="SUPFAM" id="SSF49785">
    <property type="entry name" value="Galactose-binding domain-like"/>
    <property type="match status" value="1"/>
</dbReference>
<dbReference type="Gene3D" id="2.60.120.260">
    <property type="entry name" value="Galactose-binding domain-like"/>
    <property type="match status" value="1"/>
</dbReference>
<evidence type="ECO:0000313" key="3">
    <source>
        <dbReference type="Proteomes" id="UP000304148"/>
    </source>
</evidence>
<dbReference type="AlphaFoldDB" id="A0A383RBG5"/>
<dbReference type="Pfam" id="PF00754">
    <property type="entry name" value="F5_F8_type_C"/>
    <property type="match status" value="1"/>
</dbReference>
<feature type="domain" description="F5/8 type C" evidence="1">
    <location>
        <begin position="40"/>
        <end position="169"/>
    </location>
</feature>
<dbReference type="Proteomes" id="UP000304148">
    <property type="component" value="Chromosome"/>
</dbReference>
<accession>A0A383RBG5</accession>
<sequence length="244" mass="28643">MTVTERYLLHAKNQNFIKLKKSQKKLIPEMTSNTTPQGIAKASSVYTSSYDAWKAFSKTIESDKYLECWESTSKSPAWLSYEFQSPTMVAIYTIQAINGDNNLNRMPKDWTFEASMDEMTWDVLDRQQEQMNWSKNEIRAFTIPFDKRKEYKIYRINIQSNNGGDYILINNLEMLNDDTVLIKLNKLKEDKISQYGTSKIADFDFKADIREIHSFTFNSTKISNMVIFQHEVNLKKYPIKKMIL</sequence>
<organism evidence="2 3">
    <name type="scientific">Paenibacillus alvei</name>
    <name type="common">Bacillus alvei</name>
    <dbReference type="NCBI Taxonomy" id="44250"/>
    <lineage>
        <taxon>Bacteria</taxon>
        <taxon>Bacillati</taxon>
        <taxon>Bacillota</taxon>
        <taxon>Bacilli</taxon>
        <taxon>Bacillales</taxon>
        <taxon>Paenibacillaceae</taxon>
        <taxon>Paenibacillus</taxon>
    </lineage>
</organism>
<dbReference type="InterPro" id="IPR000421">
    <property type="entry name" value="FA58C"/>
</dbReference>
<name>A0A383RBG5_PAEAL</name>